<organism evidence="3 4">
    <name type="scientific">Roseomonas haemaphysalidis</name>
    <dbReference type="NCBI Taxonomy" id="2768162"/>
    <lineage>
        <taxon>Bacteria</taxon>
        <taxon>Pseudomonadati</taxon>
        <taxon>Pseudomonadota</taxon>
        <taxon>Alphaproteobacteria</taxon>
        <taxon>Acetobacterales</taxon>
        <taxon>Roseomonadaceae</taxon>
        <taxon>Roseomonas</taxon>
    </lineage>
</organism>
<dbReference type="InterPro" id="IPR001623">
    <property type="entry name" value="DnaJ_domain"/>
</dbReference>
<dbReference type="RefSeq" id="WP_207415001.1">
    <property type="nucleotide sequence ID" value="NZ_CP061177.1"/>
</dbReference>
<dbReference type="PRINTS" id="PR00625">
    <property type="entry name" value="JDOMAIN"/>
</dbReference>
<dbReference type="PROSITE" id="PS50076">
    <property type="entry name" value="DNAJ_2"/>
    <property type="match status" value="1"/>
</dbReference>
<comment type="caution">
    <text evidence="3">The sequence shown here is derived from an EMBL/GenBank/DDBJ whole genome shotgun (WGS) entry which is preliminary data.</text>
</comment>
<dbReference type="SUPFAM" id="SSF46565">
    <property type="entry name" value="Chaperone J-domain"/>
    <property type="match status" value="1"/>
</dbReference>
<sequence>MARRGERSRFDRSNAPPSGPPCDAPGCEAVGEFRAPRDRSRLRDYYHFCLEHVRAYNQAWDYYKGMSPNEIETNLRDDSGWQRPTWPLGRLGNTKLSPEAFRDPMGLFGQAPPTPRKSAREAPPELRAALDLLGLGWPLEESALRAKYKELAKRYHPDSNGGDRSFEERMKDINRAYSLLRKRLAAMPAEGAGTDGAAGSAAGGPSQPASSRAA</sequence>
<dbReference type="InterPro" id="IPR036869">
    <property type="entry name" value="J_dom_sf"/>
</dbReference>
<dbReference type="CDD" id="cd06257">
    <property type="entry name" value="DnaJ"/>
    <property type="match status" value="1"/>
</dbReference>
<dbReference type="EMBL" id="JACTNG010000001">
    <property type="protein sequence ID" value="MBO1077576.1"/>
    <property type="molecule type" value="Genomic_DNA"/>
</dbReference>
<gene>
    <name evidence="3" type="ORF">IAI61_00930</name>
</gene>
<feature type="region of interest" description="Disordered" evidence="1">
    <location>
        <begin position="190"/>
        <end position="214"/>
    </location>
</feature>
<feature type="compositionally biased region" description="Basic and acidic residues" evidence="1">
    <location>
        <begin position="1"/>
        <end position="12"/>
    </location>
</feature>
<dbReference type="Gene3D" id="1.10.287.110">
    <property type="entry name" value="DnaJ domain"/>
    <property type="match status" value="1"/>
</dbReference>
<evidence type="ECO:0000313" key="4">
    <source>
        <dbReference type="Proteomes" id="UP001518989"/>
    </source>
</evidence>
<reference evidence="3 4" key="1">
    <citation type="submission" date="2020-09" db="EMBL/GenBank/DDBJ databases">
        <title>Roseomonas.</title>
        <authorList>
            <person name="Zhu W."/>
        </authorList>
    </citation>
    <scope>NUCLEOTIDE SEQUENCE [LARGE SCALE GENOMIC DNA]</scope>
    <source>
        <strain evidence="3 4">573</strain>
    </source>
</reference>
<dbReference type="Pfam" id="PF00226">
    <property type="entry name" value="DnaJ"/>
    <property type="match status" value="1"/>
</dbReference>
<proteinExistence type="predicted"/>
<dbReference type="Proteomes" id="UP001518989">
    <property type="component" value="Unassembled WGS sequence"/>
</dbReference>
<keyword evidence="4" id="KW-1185">Reference proteome</keyword>
<evidence type="ECO:0000259" key="2">
    <source>
        <dbReference type="PROSITE" id="PS50076"/>
    </source>
</evidence>
<evidence type="ECO:0000256" key="1">
    <source>
        <dbReference type="SAM" id="MobiDB-lite"/>
    </source>
</evidence>
<evidence type="ECO:0000313" key="3">
    <source>
        <dbReference type="EMBL" id="MBO1077576.1"/>
    </source>
</evidence>
<feature type="region of interest" description="Disordered" evidence="1">
    <location>
        <begin position="1"/>
        <end position="28"/>
    </location>
</feature>
<feature type="domain" description="J" evidence="2">
    <location>
        <begin position="128"/>
        <end position="185"/>
    </location>
</feature>
<accession>A0ABS3KJF0</accession>
<dbReference type="SMART" id="SM00271">
    <property type="entry name" value="DnaJ"/>
    <property type="match status" value="1"/>
</dbReference>
<name>A0ABS3KJF0_9PROT</name>
<protein>
    <submittedName>
        <fullName evidence="3">J domain-containing protein</fullName>
    </submittedName>
</protein>